<dbReference type="Gene3D" id="3.40.50.2000">
    <property type="entry name" value="Glycogen Phosphorylase B"/>
    <property type="match status" value="2"/>
</dbReference>
<sequence length="530" mass="57149">MASPSKQEKKLRVLLIPFFTTSHIGPFADLAFHLAAARPGVVEATVAVTPANVPVLRSALSRRGPGHHAAVQVATYAFPPVDGLPPGVENHSTARAADAWRIDAAAGDERLMRPGHEGLIRDRSPDAVISDIHFYWNADIAASVRVPCVTFHVIGVFPLLAQFSLTGAGATEATGGVVTLPGFLGLDIQIPVTELPEVVRSQTPEDRARGAQANSAHNESFGLIVNTFFDLEDRYCDMYKRHLKRAYFVGPLSLPPPSQLAAGDDGSRCIDWLDRKPARSVVYLCFGSLTHLSEPQLRELALGLEASGKPFLWVVRSEAWVPPEGWKERVGDRGMVVTGWAPQTVILAHPAVGAFVTHCGWNSVLETAVAGVPVLTWPMVFEQFITERFVTEVLKIGERLWPEGAGVRSTRYEEHELIPSEAVARAVARFLEPGGAGDAARSRVKELSAKAHAAMAEGGSSHGDLRRLIDDLIEERAAGAGTTEDSHPAFTTSCIWEGPGPDSHPSDRRNHLPSRAAKDFSPLASSSAVD</sequence>
<comment type="similarity">
    <text evidence="1 3">Belongs to the UDP-glycosyltransferase family.</text>
</comment>
<evidence type="ECO:0000256" key="3">
    <source>
        <dbReference type="RuleBase" id="RU003718"/>
    </source>
</evidence>
<dbReference type="EMBL" id="PQIB02000003">
    <property type="protein sequence ID" value="RLN31114.1"/>
    <property type="molecule type" value="Genomic_DNA"/>
</dbReference>
<dbReference type="InterPro" id="IPR002213">
    <property type="entry name" value="UDP_glucos_trans"/>
</dbReference>
<dbReference type="SUPFAM" id="SSF53756">
    <property type="entry name" value="UDP-Glycosyltransferase/glycogen phosphorylase"/>
    <property type="match status" value="1"/>
</dbReference>
<dbReference type="FunFam" id="3.40.50.2000:FF:000063">
    <property type="entry name" value="Glycosyltransferase"/>
    <property type="match status" value="1"/>
</dbReference>
<accession>A0A3L6T6T1</accession>
<dbReference type="InterPro" id="IPR035595">
    <property type="entry name" value="UDP_glycos_trans_CS"/>
</dbReference>
<dbReference type="PANTHER" id="PTHR48047">
    <property type="entry name" value="GLYCOSYLTRANSFERASE"/>
    <property type="match status" value="1"/>
</dbReference>
<feature type="region of interest" description="Disordered" evidence="5">
    <location>
        <begin position="479"/>
        <end position="530"/>
    </location>
</feature>
<evidence type="ECO:0000256" key="5">
    <source>
        <dbReference type="SAM" id="MobiDB-lite"/>
    </source>
</evidence>
<keyword evidence="2 3" id="KW-0808">Transferase</keyword>
<dbReference type="PANTHER" id="PTHR48047:SF19">
    <property type="entry name" value="GLYCOSYLTRANSFERASE"/>
    <property type="match status" value="1"/>
</dbReference>
<organism evidence="6 7">
    <name type="scientific">Panicum miliaceum</name>
    <name type="common">Proso millet</name>
    <name type="synonym">Broomcorn millet</name>
    <dbReference type="NCBI Taxonomy" id="4540"/>
    <lineage>
        <taxon>Eukaryota</taxon>
        <taxon>Viridiplantae</taxon>
        <taxon>Streptophyta</taxon>
        <taxon>Embryophyta</taxon>
        <taxon>Tracheophyta</taxon>
        <taxon>Spermatophyta</taxon>
        <taxon>Magnoliopsida</taxon>
        <taxon>Liliopsida</taxon>
        <taxon>Poales</taxon>
        <taxon>Poaceae</taxon>
        <taxon>PACMAD clade</taxon>
        <taxon>Panicoideae</taxon>
        <taxon>Panicodae</taxon>
        <taxon>Paniceae</taxon>
        <taxon>Panicinae</taxon>
        <taxon>Panicum</taxon>
        <taxon>Panicum sect. Panicum</taxon>
    </lineage>
</organism>
<evidence type="ECO:0000256" key="2">
    <source>
        <dbReference type="ARBA" id="ARBA00022679"/>
    </source>
</evidence>
<evidence type="ECO:0000256" key="4">
    <source>
        <dbReference type="RuleBase" id="RU362057"/>
    </source>
</evidence>
<comment type="caution">
    <text evidence="6">The sequence shown here is derived from an EMBL/GenBank/DDBJ whole genome shotgun (WGS) entry which is preliminary data.</text>
</comment>
<gene>
    <name evidence="6" type="ORF">C2845_PM05G33240</name>
</gene>
<dbReference type="GO" id="GO:0035251">
    <property type="term" value="F:UDP-glucosyltransferase activity"/>
    <property type="evidence" value="ECO:0007669"/>
    <property type="project" value="TreeGrafter"/>
</dbReference>
<reference evidence="7" key="1">
    <citation type="journal article" date="2019" name="Nat. Commun.">
        <title>The genome of broomcorn millet.</title>
        <authorList>
            <person name="Zou C."/>
            <person name="Miki D."/>
            <person name="Li D."/>
            <person name="Tang Q."/>
            <person name="Xiao L."/>
            <person name="Rajput S."/>
            <person name="Deng P."/>
            <person name="Jia W."/>
            <person name="Huang R."/>
            <person name="Zhang M."/>
            <person name="Sun Y."/>
            <person name="Hu J."/>
            <person name="Fu X."/>
            <person name="Schnable P.S."/>
            <person name="Li F."/>
            <person name="Zhang H."/>
            <person name="Feng B."/>
            <person name="Zhu X."/>
            <person name="Liu R."/>
            <person name="Schnable J.C."/>
            <person name="Zhu J.-K."/>
            <person name="Zhang H."/>
        </authorList>
    </citation>
    <scope>NUCLEOTIDE SEQUENCE [LARGE SCALE GENOMIC DNA]</scope>
</reference>
<dbReference type="Proteomes" id="UP000275267">
    <property type="component" value="Unassembled WGS sequence"/>
</dbReference>
<dbReference type="EC" id="2.4.1.-" evidence="4"/>
<dbReference type="OrthoDB" id="674253at2759"/>
<evidence type="ECO:0000256" key="1">
    <source>
        <dbReference type="ARBA" id="ARBA00009995"/>
    </source>
</evidence>
<dbReference type="PROSITE" id="PS00375">
    <property type="entry name" value="UDPGT"/>
    <property type="match status" value="1"/>
</dbReference>
<dbReference type="STRING" id="4540.A0A3L6T6T1"/>
<evidence type="ECO:0000313" key="7">
    <source>
        <dbReference type="Proteomes" id="UP000275267"/>
    </source>
</evidence>
<keyword evidence="7" id="KW-1185">Reference proteome</keyword>
<proteinExistence type="inferred from homology"/>
<evidence type="ECO:0000313" key="6">
    <source>
        <dbReference type="EMBL" id="RLN31114.1"/>
    </source>
</evidence>
<dbReference type="Pfam" id="PF00201">
    <property type="entry name" value="UDPGT"/>
    <property type="match status" value="1"/>
</dbReference>
<keyword evidence="3" id="KW-0328">Glycosyltransferase</keyword>
<dbReference type="CDD" id="cd03784">
    <property type="entry name" value="GT1_Gtf-like"/>
    <property type="match status" value="1"/>
</dbReference>
<dbReference type="AlphaFoldDB" id="A0A3L6T6T1"/>
<name>A0A3L6T6T1_PANMI</name>
<protein>
    <recommendedName>
        <fullName evidence="4">Glycosyltransferase</fullName>
        <ecNumber evidence="4">2.4.1.-</ecNumber>
    </recommendedName>
</protein>